<name>A0ABX8SAL2_9ACTN</name>
<proteinExistence type="predicted"/>
<dbReference type="RefSeq" id="WP_066474867.1">
    <property type="nucleotide sequence ID" value="NZ_CBCRUZ010000014.1"/>
</dbReference>
<reference evidence="1" key="1">
    <citation type="submission" date="2021-07" db="EMBL/GenBank/DDBJ databases">
        <title>Candidatus Kaistella beijingensis sp. nov. isolated from a municipal wastewater treatment plant is involved in sludge foaming.</title>
        <authorList>
            <person name="Song Y."/>
            <person name="Liu S.-J."/>
        </authorList>
    </citation>
    <scope>NUCLEOTIDE SEQUENCE</scope>
    <source>
        <strain evidence="1">DSM 43998</strain>
    </source>
</reference>
<accession>A0ABX8SAL2</accession>
<keyword evidence="2" id="KW-1185">Reference proteome</keyword>
<gene>
    <name evidence="1" type="ORF">KV203_05600</name>
</gene>
<sequence length="62" mass="6880">MTRPWTTGEIRELLDAAERAGDRAGDRRVRATGSKIMAGVVRKARAYDYLRTALGVDTEGDR</sequence>
<protein>
    <submittedName>
        <fullName evidence="1">Uncharacterized protein</fullName>
    </submittedName>
</protein>
<dbReference type="EMBL" id="CP079105">
    <property type="protein sequence ID" value="QXQ14857.1"/>
    <property type="molecule type" value="Genomic_DNA"/>
</dbReference>
<evidence type="ECO:0000313" key="2">
    <source>
        <dbReference type="Proteomes" id="UP000887023"/>
    </source>
</evidence>
<organism evidence="1 2">
    <name type="scientific">Skermania pinensis</name>
    <dbReference type="NCBI Taxonomy" id="39122"/>
    <lineage>
        <taxon>Bacteria</taxon>
        <taxon>Bacillati</taxon>
        <taxon>Actinomycetota</taxon>
        <taxon>Actinomycetes</taxon>
        <taxon>Mycobacteriales</taxon>
        <taxon>Gordoniaceae</taxon>
        <taxon>Skermania</taxon>
    </lineage>
</organism>
<dbReference type="Proteomes" id="UP000887023">
    <property type="component" value="Chromosome"/>
</dbReference>
<evidence type="ECO:0000313" key="1">
    <source>
        <dbReference type="EMBL" id="QXQ14857.1"/>
    </source>
</evidence>